<accession>A0A852VBT2</accession>
<dbReference type="PANTHER" id="PTHR48098">
    <property type="entry name" value="ENTEROCHELIN ESTERASE-RELATED"/>
    <property type="match status" value="1"/>
</dbReference>
<dbReference type="SUPFAM" id="SSF53474">
    <property type="entry name" value="alpha/beta-Hydrolases"/>
    <property type="match status" value="1"/>
</dbReference>
<dbReference type="InterPro" id="IPR013783">
    <property type="entry name" value="Ig-like_fold"/>
</dbReference>
<feature type="signal peptide" evidence="1">
    <location>
        <begin position="1"/>
        <end position="31"/>
    </location>
</feature>
<dbReference type="AlphaFoldDB" id="A0A852VBT2"/>
<evidence type="ECO:0000313" key="3">
    <source>
        <dbReference type="Proteomes" id="UP000564385"/>
    </source>
</evidence>
<dbReference type="SUPFAM" id="SSF81296">
    <property type="entry name" value="E set domains"/>
    <property type="match status" value="1"/>
</dbReference>
<dbReference type="CDD" id="cd11294">
    <property type="entry name" value="E_set_Esterase_like_N"/>
    <property type="match status" value="1"/>
</dbReference>
<evidence type="ECO:0000256" key="1">
    <source>
        <dbReference type="SAM" id="SignalP"/>
    </source>
</evidence>
<proteinExistence type="predicted"/>
<feature type="chain" id="PRO_5032304133" evidence="1">
    <location>
        <begin position="32"/>
        <end position="405"/>
    </location>
</feature>
<keyword evidence="1" id="KW-0732">Signal</keyword>
<evidence type="ECO:0000313" key="2">
    <source>
        <dbReference type="EMBL" id="NYF88299.1"/>
    </source>
</evidence>
<dbReference type="InterPro" id="IPR014756">
    <property type="entry name" value="Ig_E-set"/>
</dbReference>
<organism evidence="2 3">
    <name type="scientific">Tunturiibacter lichenicola</name>
    <dbReference type="NCBI Taxonomy" id="2051959"/>
    <lineage>
        <taxon>Bacteria</taxon>
        <taxon>Pseudomonadati</taxon>
        <taxon>Acidobacteriota</taxon>
        <taxon>Terriglobia</taxon>
        <taxon>Terriglobales</taxon>
        <taxon>Acidobacteriaceae</taxon>
        <taxon>Tunturiibacter</taxon>
    </lineage>
</organism>
<protein>
    <submittedName>
        <fullName evidence="2">Enterochelin esterase family protein</fullName>
    </submittedName>
</protein>
<reference evidence="2 3" key="1">
    <citation type="submission" date="2020-07" db="EMBL/GenBank/DDBJ databases">
        <title>Genomic Encyclopedia of Type Strains, Phase IV (KMG-V): Genome sequencing to study the core and pangenomes of soil and plant-associated prokaryotes.</title>
        <authorList>
            <person name="Whitman W."/>
        </authorList>
    </citation>
    <scope>NUCLEOTIDE SEQUENCE [LARGE SCALE GENOMIC DNA]</scope>
    <source>
        <strain evidence="2 3">M8UP22</strain>
    </source>
</reference>
<comment type="caution">
    <text evidence="2">The sequence shown here is derived from an EMBL/GenBank/DDBJ whole genome shotgun (WGS) entry which is preliminary data.</text>
</comment>
<dbReference type="InterPro" id="IPR029058">
    <property type="entry name" value="AB_hydrolase_fold"/>
</dbReference>
<dbReference type="Gene3D" id="3.40.50.1820">
    <property type="entry name" value="alpha/beta hydrolase"/>
    <property type="match status" value="1"/>
</dbReference>
<dbReference type="InterPro" id="IPR050583">
    <property type="entry name" value="Mycobacterial_A85_antigen"/>
</dbReference>
<sequence length="405" mass="44170">MIRLHARGPQSIFAASLLFASLGIFSTAIQAQQPAASAARPTAPVPLVPAPAATPEVHDDGSVVFRLAAPNAQSVGLDLEGVKGALPMIKGADGMWTTTVPGLAPEYYSYSFTVDGTKVLDPHNTLIKTSFFNNDNVALVPGHPPMPWEDADVPHGEVHHHYYRSDVVGINSQYFVYTPPGFDPRSTKKYPVLYLLHGYSDEPTAWTFMGRVNIILDNLIATGKAKPMIVVMPWGYGDMSIIKQGWAAWRDPAVVISNFTKFGTALYTEVMPRVKVEYPLSEKREDHAIAGLSMGGAETLLVGLNHTDDFAWIGAFSAGGVGNDHFEPLFPAITAKTGAQVQSKLKLLWISCGTEDGLYDPNQKFIAWLKSNGMTPMAVSTPGMHAWMVWRDNLSKFVPLLFQVK</sequence>
<dbReference type="Pfam" id="PF00756">
    <property type="entry name" value="Esterase"/>
    <property type="match status" value="1"/>
</dbReference>
<dbReference type="EMBL" id="JACCCU010000001">
    <property type="protein sequence ID" value="NYF88299.1"/>
    <property type="molecule type" value="Genomic_DNA"/>
</dbReference>
<dbReference type="GO" id="GO:0016747">
    <property type="term" value="F:acyltransferase activity, transferring groups other than amino-acyl groups"/>
    <property type="evidence" value="ECO:0007669"/>
    <property type="project" value="TreeGrafter"/>
</dbReference>
<dbReference type="Proteomes" id="UP000564385">
    <property type="component" value="Unassembled WGS sequence"/>
</dbReference>
<dbReference type="PANTHER" id="PTHR48098:SF1">
    <property type="entry name" value="DIACYLGLYCEROL ACYLTRANSFERASE_MYCOLYLTRANSFERASE AG85A"/>
    <property type="match status" value="1"/>
</dbReference>
<dbReference type="Gene3D" id="2.60.40.10">
    <property type="entry name" value="Immunoglobulins"/>
    <property type="match status" value="1"/>
</dbReference>
<gene>
    <name evidence="2" type="ORF">HDF08_000366</name>
</gene>
<dbReference type="InterPro" id="IPR000801">
    <property type="entry name" value="Esterase-like"/>
</dbReference>
<name>A0A852VBT2_9BACT</name>